<name>A0A0A9DDB0_ARUDO</name>
<proteinExistence type="predicted"/>
<dbReference type="EMBL" id="GBRH01213232">
    <property type="protein sequence ID" value="JAD84663.1"/>
    <property type="molecule type" value="Transcribed_RNA"/>
</dbReference>
<sequence>MPRVKVQTKCTRCHGRAEECYFDERVQPLICLIYFYFINLIRFV</sequence>
<reference evidence="1" key="2">
    <citation type="journal article" date="2015" name="Data Brief">
        <title>Shoot transcriptome of the giant reed, Arundo donax.</title>
        <authorList>
            <person name="Barrero R.A."/>
            <person name="Guerrero F.D."/>
            <person name="Moolhuijzen P."/>
            <person name="Goolsby J.A."/>
            <person name="Tidwell J."/>
            <person name="Bellgard S.E."/>
            <person name="Bellgard M.I."/>
        </authorList>
    </citation>
    <scope>NUCLEOTIDE SEQUENCE</scope>
    <source>
        <tissue evidence="1">Shoot tissue taken approximately 20 cm above the soil surface</tissue>
    </source>
</reference>
<organism evidence="1">
    <name type="scientific">Arundo donax</name>
    <name type="common">Giant reed</name>
    <name type="synonym">Donax arundinaceus</name>
    <dbReference type="NCBI Taxonomy" id="35708"/>
    <lineage>
        <taxon>Eukaryota</taxon>
        <taxon>Viridiplantae</taxon>
        <taxon>Streptophyta</taxon>
        <taxon>Embryophyta</taxon>
        <taxon>Tracheophyta</taxon>
        <taxon>Spermatophyta</taxon>
        <taxon>Magnoliopsida</taxon>
        <taxon>Liliopsida</taxon>
        <taxon>Poales</taxon>
        <taxon>Poaceae</taxon>
        <taxon>PACMAD clade</taxon>
        <taxon>Arundinoideae</taxon>
        <taxon>Arundineae</taxon>
        <taxon>Arundo</taxon>
    </lineage>
</organism>
<protein>
    <submittedName>
        <fullName evidence="1">Uncharacterized protein</fullName>
    </submittedName>
</protein>
<accession>A0A0A9DDB0</accession>
<evidence type="ECO:0000313" key="1">
    <source>
        <dbReference type="EMBL" id="JAD84663.1"/>
    </source>
</evidence>
<reference evidence="1" key="1">
    <citation type="submission" date="2014-09" db="EMBL/GenBank/DDBJ databases">
        <authorList>
            <person name="Magalhaes I.L.F."/>
            <person name="Oliveira U."/>
            <person name="Santos F.R."/>
            <person name="Vidigal T.H.D.A."/>
            <person name="Brescovit A.D."/>
            <person name="Santos A.J."/>
        </authorList>
    </citation>
    <scope>NUCLEOTIDE SEQUENCE</scope>
    <source>
        <tissue evidence="1">Shoot tissue taken approximately 20 cm above the soil surface</tissue>
    </source>
</reference>
<dbReference type="AlphaFoldDB" id="A0A0A9DDB0"/>